<dbReference type="STRING" id="703135.A0A2A9NID1"/>
<sequence length="501" mass="55257">MAVVLVSSHEEQQPKEPRATGTFCDKIPADIIQLIFLFCLPETPIDIPSPDARHILSLSQVCNHWRYLAIGTSRLWSEVSLTLLVNCCEHCSVCSNTKRIQTAHTWLQRAGAIPRSLAIQATHSSDPISCCSKPLTNLIMESLILPFEFQKIYIQAHLSLVRHVAMYLLKQPSDTLEFLHLESSENYVHFRPDRGVDAIHLKDIQTSHNLHHLGLAPSTPLDTPLFLHILRTHPSLTAYQAYILNTTSSSSSSPSSSRSTSTSTRTPPTLHHTHLHALDLFFLNPSTTPPTLLRSLHLPNLTSLKIACPTDPTRPRYTSSTITEFLHRCTLSSAGTTAPALQELILGPVDHADPFELGELLRYAPALVYLDVLGTCTVHEGSVRAIARGEWGACLEVLVLGNARDPDRVVQMLELRSAAAGKVVDDKESKKRESREGRESRELLGSGPRPRLIKRVKIACEDDEQLIGLEFRVQALRLQGVGVVLGGGGGGGVDEEEEEEV</sequence>
<evidence type="ECO:0000313" key="3">
    <source>
        <dbReference type="Proteomes" id="UP000242287"/>
    </source>
</evidence>
<dbReference type="CDD" id="cd09917">
    <property type="entry name" value="F-box_SF"/>
    <property type="match status" value="1"/>
</dbReference>
<dbReference type="OrthoDB" id="3052955at2759"/>
<evidence type="ECO:0000256" key="1">
    <source>
        <dbReference type="SAM" id="MobiDB-lite"/>
    </source>
</evidence>
<reference evidence="2 3" key="1">
    <citation type="submission" date="2014-02" db="EMBL/GenBank/DDBJ databases">
        <title>Transposable element dynamics among asymbiotic and ectomycorrhizal Amanita fungi.</title>
        <authorList>
            <consortium name="DOE Joint Genome Institute"/>
            <person name="Hess J."/>
            <person name="Skrede I."/>
            <person name="Wolfe B."/>
            <person name="LaButti K."/>
            <person name="Ohm R.A."/>
            <person name="Grigoriev I.V."/>
            <person name="Pringle A."/>
        </authorList>
    </citation>
    <scope>NUCLEOTIDE SEQUENCE [LARGE SCALE GENOMIC DNA]</scope>
    <source>
        <strain evidence="2 3">SKay4041</strain>
    </source>
</reference>
<protein>
    <submittedName>
        <fullName evidence="2">Uncharacterized protein</fullName>
    </submittedName>
</protein>
<dbReference type="InterPro" id="IPR036047">
    <property type="entry name" value="F-box-like_dom_sf"/>
</dbReference>
<evidence type="ECO:0000313" key="2">
    <source>
        <dbReference type="EMBL" id="PFH47516.1"/>
    </source>
</evidence>
<feature type="region of interest" description="Disordered" evidence="1">
    <location>
        <begin position="247"/>
        <end position="269"/>
    </location>
</feature>
<accession>A0A2A9NID1</accession>
<dbReference type="EMBL" id="KZ302107">
    <property type="protein sequence ID" value="PFH47516.1"/>
    <property type="molecule type" value="Genomic_DNA"/>
</dbReference>
<gene>
    <name evidence="2" type="ORF">AMATHDRAFT_50249</name>
</gene>
<dbReference type="Gene3D" id="1.20.1280.50">
    <property type="match status" value="1"/>
</dbReference>
<dbReference type="SUPFAM" id="SSF81383">
    <property type="entry name" value="F-box domain"/>
    <property type="match status" value="1"/>
</dbReference>
<feature type="compositionally biased region" description="Basic and acidic residues" evidence="1">
    <location>
        <begin position="424"/>
        <end position="442"/>
    </location>
</feature>
<feature type="region of interest" description="Disordered" evidence="1">
    <location>
        <begin position="424"/>
        <end position="446"/>
    </location>
</feature>
<dbReference type="AlphaFoldDB" id="A0A2A9NID1"/>
<dbReference type="Proteomes" id="UP000242287">
    <property type="component" value="Unassembled WGS sequence"/>
</dbReference>
<name>A0A2A9NID1_9AGAR</name>
<organism evidence="2 3">
    <name type="scientific">Amanita thiersii Skay4041</name>
    <dbReference type="NCBI Taxonomy" id="703135"/>
    <lineage>
        <taxon>Eukaryota</taxon>
        <taxon>Fungi</taxon>
        <taxon>Dikarya</taxon>
        <taxon>Basidiomycota</taxon>
        <taxon>Agaricomycotina</taxon>
        <taxon>Agaricomycetes</taxon>
        <taxon>Agaricomycetidae</taxon>
        <taxon>Agaricales</taxon>
        <taxon>Pluteineae</taxon>
        <taxon>Amanitaceae</taxon>
        <taxon>Amanita</taxon>
    </lineage>
</organism>
<proteinExistence type="predicted"/>
<keyword evidence="3" id="KW-1185">Reference proteome</keyword>